<reference evidence="11 12" key="1">
    <citation type="submission" date="2023-12" db="EMBL/GenBank/DDBJ databases">
        <title>A high-quality genome assembly for Dillenia turbinata (Dilleniales).</title>
        <authorList>
            <person name="Chanderbali A."/>
        </authorList>
    </citation>
    <scope>NUCLEOTIDE SEQUENCE [LARGE SCALE GENOMIC DNA]</scope>
    <source>
        <strain evidence="11">LSX21</strain>
        <tissue evidence="11">Leaf</tissue>
    </source>
</reference>
<dbReference type="Proteomes" id="UP001370490">
    <property type="component" value="Unassembled WGS sequence"/>
</dbReference>
<comment type="subcellular location">
    <subcellularLocation>
        <location evidence="1">Membrane</location>
        <topology evidence="1">Multi-pass membrane protein</topology>
    </subcellularLocation>
</comment>
<dbReference type="InterPro" id="IPR032805">
    <property type="entry name" value="Wax_synthase_dom"/>
</dbReference>
<keyword evidence="8" id="KW-0012">Acyltransferase</keyword>
<dbReference type="InterPro" id="IPR044851">
    <property type="entry name" value="Wax_synthase"/>
</dbReference>
<dbReference type="Pfam" id="PF13813">
    <property type="entry name" value="MBOAT_2"/>
    <property type="match status" value="1"/>
</dbReference>
<dbReference type="PIRSF" id="PIRSF037006">
    <property type="entry name" value="Wax_synthase"/>
    <property type="match status" value="1"/>
</dbReference>
<dbReference type="PANTHER" id="PTHR31595:SF38">
    <property type="entry name" value="MBOAT (MEMBRANE BOUND O-ACYL TRANSFERASE) FAMILY PROTEIN"/>
    <property type="match status" value="1"/>
</dbReference>
<keyword evidence="6" id="KW-0443">Lipid metabolism</keyword>
<evidence type="ECO:0000256" key="2">
    <source>
        <dbReference type="ARBA" id="ARBA00007282"/>
    </source>
</evidence>
<protein>
    <submittedName>
        <fullName evidence="11">Wax synthase domain</fullName>
    </submittedName>
</protein>
<feature type="domain" description="Wax synthase" evidence="10">
    <location>
        <begin position="181"/>
        <end position="267"/>
    </location>
</feature>
<evidence type="ECO:0000256" key="9">
    <source>
        <dbReference type="SAM" id="Phobius"/>
    </source>
</evidence>
<sequence>MENELMNFIKVWTSVFISLSYCNYVARFIPKGTPRLLSILPIVTLFVFLPLNLNSVNLSGPTSFFIAWLANFKLLLFAFGKGSLSPTSPLSLPDFMVLACLPIKTRENPSSKPTKNAIMSPKIYTTKALLLTILFKVYDYNDHIPKILILANHGVQIYLALEIMLASAAALARSLSSHELEPQFNKPYLSTSLQDFWGRRWNLIVSRTLKPTIYNPVLKFSAQLLGRKWAPIPAVMSTFIVSALMHELVIYHMLRVKGSWEMSCFFLLHGVCLVIEIILKKIFAHRCQLPQLVTGPLTVIFVMVTAFYLFLPPFLHGNLFNRAMEEYAMFGDFVKGFRHGLMPLTPKFNQTSNNLMILETLGSSRI</sequence>
<accession>A0AAN8UJA8</accession>
<keyword evidence="12" id="KW-1185">Reference proteome</keyword>
<evidence type="ECO:0000313" key="12">
    <source>
        <dbReference type="Proteomes" id="UP001370490"/>
    </source>
</evidence>
<evidence type="ECO:0000256" key="6">
    <source>
        <dbReference type="ARBA" id="ARBA00023098"/>
    </source>
</evidence>
<feature type="transmembrane region" description="Helical" evidence="9">
    <location>
        <begin position="229"/>
        <end position="254"/>
    </location>
</feature>
<evidence type="ECO:0000256" key="4">
    <source>
        <dbReference type="ARBA" id="ARBA00022692"/>
    </source>
</evidence>
<dbReference type="InterPro" id="IPR017088">
    <property type="entry name" value="Wax_synthase_Magnoliopsida"/>
</dbReference>
<keyword evidence="5 9" id="KW-1133">Transmembrane helix</keyword>
<evidence type="ECO:0000259" key="10">
    <source>
        <dbReference type="Pfam" id="PF13813"/>
    </source>
</evidence>
<dbReference type="GO" id="GO:0006629">
    <property type="term" value="P:lipid metabolic process"/>
    <property type="evidence" value="ECO:0007669"/>
    <property type="project" value="UniProtKB-KW"/>
</dbReference>
<dbReference type="EMBL" id="JBAMMX010000023">
    <property type="protein sequence ID" value="KAK6917828.1"/>
    <property type="molecule type" value="Genomic_DNA"/>
</dbReference>
<organism evidence="11 12">
    <name type="scientific">Dillenia turbinata</name>
    <dbReference type="NCBI Taxonomy" id="194707"/>
    <lineage>
        <taxon>Eukaryota</taxon>
        <taxon>Viridiplantae</taxon>
        <taxon>Streptophyta</taxon>
        <taxon>Embryophyta</taxon>
        <taxon>Tracheophyta</taxon>
        <taxon>Spermatophyta</taxon>
        <taxon>Magnoliopsida</taxon>
        <taxon>eudicotyledons</taxon>
        <taxon>Gunneridae</taxon>
        <taxon>Pentapetalae</taxon>
        <taxon>Dilleniales</taxon>
        <taxon>Dilleniaceae</taxon>
        <taxon>Dillenia</taxon>
    </lineage>
</organism>
<evidence type="ECO:0000256" key="5">
    <source>
        <dbReference type="ARBA" id="ARBA00022989"/>
    </source>
</evidence>
<keyword evidence="3" id="KW-0808">Transferase</keyword>
<proteinExistence type="inferred from homology"/>
<name>A0AAN8UJA8_9MAGN</name>
<comment type="similarity">
    <text evidence="2">Belongs to the wax synthase family.</text>
</comment>
<feature type="transmembrane region" description="Helical" evidence="9">
    <location>
        <begin position="260"/>
        <end position="279"/>
    </location>
</feature>
<dbReference type="PANTHER" id="PTHR31595">
    <property type="entry name" value="LONG-CHAIN-ALCOHOL O-FATTY-ACYLTRANSFERASE 3-RELATED"/>
    <property type="match status" value="1"/>
</dbReference>
<evidence type="ECO:0000256" key="7">
    <source>
        <dbReference type="ARBA" id="ARBA00023136"/>
    </source>
</evidence>
<feature type="transmembrane region" description="Helical" evidence="9">
    <location>
        <begin position="291"/>
        <end position="311"/>
    </location>
</feature>
<keyword evidence="7 9" id="KW-0472">Membrane</keyword>
<evidence type="ECO:0000256" key="1">
    <source>
        <dbReference type="ARBA" id="ARBA00004141"/>
    </source>
</evidence>
<comment type="caution">
    <text evidence="11">The sequence shown here is derived from an EMBL/GenBank/DDBJ whole genome shotgun (WGS) entry which is preliminary data.</text>
</comment>
<dbReference type="GO" id="GO:0008374">
    <property type="term" value="F:O-acyltransferase activity"/>
    <property type="evidence" value="ECO:0007669"/>
    <property type="project" value="InterPro"/>
</dbReference>
<evidence type="ECO:0000313" key="11">
    <source>
        <dbReference type="EMBL" id="KAK6917828.1"/>
    </source>
</evidence>
<evidence type="ECO:0000256" key="3">
    <source>
        <dbReference type="ARBA" id="ARBA00022679"/>
    </source>
</evidence>
<dbReference type="AlphaFoldDB" id="A0AAN8UJA8"/>
<evidence type="ECO:0000256" key="8">
    <source>
        <dbReference type="ARBA" id="ARBA00023315"/>
    </source>
</evidence>
<keyword evidence="4 9" id="KW-0812">Transmembrane</keyword>
<dbReference type="GO" id="GO:0016020">
    <property type="term" value="C:membrane"/>
    <property type="evidence" value="ECO:0007669"/>
    <property type="project" value="UniProtKB-SubCell"/>
</dbReference>
<gene>
    <name evidence="11" type="ORF">RJ641_018579</name>
</gene>